<reference evidence="4 5" key="1">
    <citation type="journal article" date="2022" name="Nat. Plants">
        <title>Genomes of leafy and leafless Platanthera orchids illuminate the evolution of mycoheterotrophy.</title>
        <authorList>
            <person name="Li M.H."/>
            <person name="Liu K.W."/>
            <person name="Li Z."/>
            <person name="Lu H.C."/>
            <person name="Ye Q.L."/>
            <person name="Zhang D."/>
            <person name="Wang J.Y."/>
            <person name="Li Y.F."/>
            <person name="Zhong Z.M."/>
            <person name="Liu X."/>
            <person name="Yu X."/>
            <person name="Liu D.K."/>
            <person name="Tu X.D."/>
            <person name="Liu B."/>
            <person name="Hao Y."/>
            <person name="Liao X.Y."/>
            <person name="Jiang Y.T."/>
            <person name="Sun W.H."/>
            <person name="Chen J."/>
            <person name="Chen Y.Q."/>
            <person name="Ai Y."/>
            <person name="Zhai J.W."/>
            <person name="Wu S.S."/>
            <person name="Zhou Z."/>
            <person name="Hsiao Y.Y."/>
            <person name="Wu W.L."/>
            <person name="Chen Y.Y."/>
            <person name="Lin Y.F."/>
            <person name="Hsu J.L."/>
            <person name="Li C.Y."/>
            <person name="Wang Z.W."/>
            <person name="Zhao X."/>
            <person name="Zhong W.Y."/>
            <person name="Ma X.K."/>
            <person name="Ma L."/>
            <person name="Huang J."/>
            <person name="Chen G.Z."/>
            <person name="Huang M.Z."/>
            <person name="Huang L."/>
            <person name="Peng D.H."/>
            <person name="Luo Y.B."/>
            <person name="Zou S.Q."/>
            <person name="Chen S.P."/>
            <person name="Lan S."/>
            <person name="Tsai W.C."/>
            <person name="Van de Peer Y."/>
            <person name="Liu Z.J."/>
        </authorList>
    </citation>
    <scope>NUCLEOTIDE SEQUENCE [LARGE SCALE GENOMIC DNA]</scope>
    <source>
        <strain evidence="4">Lor288</strain>
    </source>
</reference>
<name>A0ABR2N559_9ASPA</name>
<evidence type="ECO:0000259" key="3">
    <source>
        <dbReference type="PROSITE" id="PS50206"/>
    </source>
</evidence>
<keyword evidence="2" id="KW-0677">Repeat</keyword>
<dbReference type="InterPro" id="IPR045078">
    <property type="entry name" value="TST/MPST-like"/>
</dbReference>
<dbReference type="PROSITE" id="PS50206">
    <property type="entry name" value="RHODANESE_3"/>
    <property type="match status" value="1"/>
</dbReference>
<gene>
    <name evidence="4" type="ORF">KSP40_PGU019045</name>
</gene>
<dbReference type="PANTHER" id="PTHR11364">
    <property type="entry name" value="THIOSULFATE SULFERTANSFERASE"/>
    <property type="match status" value="1"/>
</dbReference>
<dbReference type="EMBL" id="JBBWWR010000001">
    <property type="protein sequence ID" value="KAK8971256.1"/>
    <property type="molecule type" value="Genomic_DNA"/>
</dbReference>
<dbReference type="PANTHER" id="PTHR11364:SF27">
    <property type="entry name" value="SULFURTRANSFERASE"/>
    <property type="match status" value="1"/>
</dbReference>
<keyword evidence="5" id="KW-1185">Reference proteome</keyword>
<organism evidence="4 5">
    <name type="scientific">Platanthera guangdongensis</name>
    <dbReference type="NCBI Taxonomy" id="2320717"/>
    <lineage>
        <taxon>Eukaryota</taxon>
        <taxon>Viridiplantae</taxon>
        <taxon>Streptophyta</taxon>
        <taxon>Embryophyta</taxon>
        <taxon>Tracheophyta</taxon>
        <taxon>Spermatophyta</taxon>
        <taxon>Magnoliopsida</taxon>
        <taxon>Liliopsida</taxon>
        <taxon>Asparagales</taxon>
        <taxon>Orchidaceae</taxon>
        <taxon>Orchidoideae</taxon>
        <taxon>Orchideae</taxon>
        <taxon>Orchidinae</taxon>
        <taxon>Platanthera</taxon>
    </lineage>
</organism>
<proteinExistence type="predicted"/>
<dbReference type="Gene3D" id="3.40.250.10">
    <property type="entry name" value="Rhodanese-like domain"/>
    <property type="match status" value="2"/>
</dbReference>
<sequence length="159" mass="17470">MASSLFTKVFVGIRSIQSSACFLKESRSYTSFVKRTMFTVAALPSLVSPKACSLHSMATVSPSVAASTSHPVSPNEPVVSPDWLHANLREPEFKVLDASWYMPGELRNPFQEYQVNQLPHMLPSEEAFSAAVSALGIDNKDNVVIYDGKGIFSAARAWW</sequence>
<protein>
    <recommendedName>
        <fullName evidence="3">Rhodanese domain-containing protein</fullName>
    </recommendedName>
</protein>
<comment type="caution">
    <text evidence="4">The sequence shown here is derived from an EMBL/GenBank/DDBJ whole genome shotgun (WGS) entry which is preliminary data.</text>
</comment>
<evidence type="ECO:0000256" key="2">
    <source>
        <dbReference type="ARBA" id="ARBA00022737"/>
    </source>
</evidence>
<evidence type="ECO:0000256" key="1">
    <source>
        <dbReference type="ARBA" id="ARBA00022679"/>
    </source>
</evidence>
<dbReference type="InterPro" id="IPR001763">
    <property type="entry name" value="Rhodanese-like_dom"/>
</dbReference>
<evidence type="ECO:0000313" key="5">
    <source>
        <dbReference type="Proteomes" id="UP001412067"/>
    </source>
</evidence>
<keyword evidence="1" id="KW-0808">Transferase</keyword>
<feature type="domain" description="Rhodanese" evidence="3">
    <location>
        <begin position="89"/>
        <end position="159"/>
    </location>
</feature>
<accession>A0ABR2N559</accession>
<dbReference type="InterPro" id="IPR036873">
    <property type="entry name" value="Rhodanese-like_dom_sf"/>
</dbReference>
<dbReference type="SUPFAM" id="SSF52821">
    <property type="entry name" value="Rhodanese/Cell cycle control phosphatase"/>
    <property type="match status" value="1"/>
</dbReference>
<evidence type="ECO:0000313" key="4">
    <source>
        <dbReference type="EMBL" id="KAK8971256.1"/>
    </source>
</evidence>
<dbReference type="CDD" id="cd01448">
    <property type="entry name" value="TST_Repeat_1"/>
    <property type="match status" value="1"/>
</dbReference>
<dbReference type="Proteomes" id="UP001412067">
    <property type="component" value="Unassembled WGS sequence"/>
</dbReference>